<gene>
    <name evidence="4" type="ORF">KFK14_16150</name>
</gene>
<dbReference type="PANTHER" id="PTHR43363:SF1">
    <property type="entry name" value="HYPOXANTHINE-GUANINE PHOSPHORIBOSYLTRANSFERASE"/>
    <property type="match status" value="1"/>
</dbReference>
<dbReference type="AlphaFoldDB" id="A0A975K4A7"/>
<accession>A0A975K4A7</accession>
<dbReference type="Pfam" id="PF00156">
    <property type="entry name" value="Pribosyltran"/>
    <property type="match status" value="1"/>
</dbReference>
<evidence type="ECO:0000313" key="5">
    <source>
        <dbReference type="Proteomes" id="UP000681425"/>
    </source>
</evidence>
<proteinExistence type="predicted"/>
<keyword evidence="2" id="KW-0808">Transferase</keyword>
<keyword evidence="1 4" id="KW-0328">Glycosyltransferase</keyword>
<dbReference type="InterPro" id="IPR000836">
    <property type="entry name" value="PRTase_dom"/>
</dbReference>
<dbReference type="InterPro" id="IPR029057">
    <property type="entry name" value="PRTase-like"/>
</dbReference>
<evidence type="ECO:0000256" key="2">
    <source>
        <dbReference type="ARBA" id="ARBA00022679"/>
    </source>
</evidence>
<feature type="domain" description="Phosphoribosyltransferase" evidence="3">
    <location>
        <begin position="14"/>
        <end position="156"/>
    </location>
</feature>
<keyword evidence="5" id="KW-1185">Reference proteome</keyword>
<protein>
    <submittedName>
        <fullName evidence="4">Phosphoribosyltransferase domain-containing protein</fullName>
    </submittedName>
</protein>
<dbReference type="Proteomes" id="UP000681425">
    <property type="component" value="Chromosome"/>
</dbReference>
<evidence type="ECO:0000313" key="4">
    <source>
        <dbReference type="EMBL" id="QUT04568.1"/>
    </source>
</evidence>
<sequence length="176" mass="19117">MSSQGKPKLHPIPHEEFLRDIETLATGIEQDNWRPDFVVGIGRGGLVPAVYVSHRLNLPMLSIDHSAGLPAFGADMVGDIAGRSGAGQKFLFVDDINDSGATIAHFRSALGGDGNGNGNVRFAVLISNRTSRAAVDYQAQAIDRTEDKRWFVFPWEAVGETETIMEEAQSLPERLA</sequence>
<reference evidence="4" key="1">
    <citation type="submission" date="2021-04" db="EMBL/GenBank/DDBJ databases">
        <title>Isolation of p-tert-butylphenol degrading bacteria Sphingobium phenoxybenzoativorans Tas13 from active sludge.</title>
        <authorList>
            <person name="Li Y."/>
        </authorList>
    </citation>
    <scope>NUCLEOTIDE SEQUENCE</scope>
    <source>
        <strain evidence="4">Tas13</strain>
    </source>
</reference>
<dbReference type="Gene3D" id="3.40.50.2020">
    <property type="match status" value="1"/>
</dbReference>
<dbReference type="GO" id="GO:0016757">
    <property type="term" value="F:glycosyltransferase activity"/>
    <property type="evidence" value="ECO:0007669"/>
    <property type="project" value="UniProtKB-KW"/>
</dbReference>
<dbReference type="PANTHER" id="PTHR43363">
    <property type="entry name" value="HYPOXANTHINE PHOSPHORIBOSYLTRANSFERASE"/>
    <property type="match status" value="1"/>
</dbReference>
<dbReference type="EMBL" id="CP073910">
    <property type="protein sequence ID" value="QUT04568.1"/>
    <property type="molecule type" value="Genomic_DNA"/>
</dbReference>
<organism evidence="4 5">
    <name type="scientific">Sphingobium phenoxybenzoativorans</name>
    <dbReference type="NCBI Taxonomy" id="1592790"/>
    <lineage>
        <taxon>Bacteria</taxon>
        <taxon>Pseudomonadati</taxon>
        <taxon>Pseudomonadota</taxon>
        <taxon>Alphaproteobacteria</taxon>
        <taxon>Sphingomonadales</taxon>
        <taxon>Sphingomonadaceae</taxon>
        <taxon>Sphingobium</taxon>
    </lineage>
</organism>
<dbReference type="SUPFAM" id="SSF53271">
    <property type="entry name" value="PRTase-like"/>
    <property type="match status" value="1"/>
</dbReference>
<dbReference type="CDD" id="cd06223">
    <property type="entry name" value="PRTases_typeI"/>
    <property type="match status" value="1"/>
</dbReference>
<evidence type="ECO:0000256" key="1">
    <source>
        <dbReference type="ARBA" id="ARBA00022676"/>
    </source>
</evidence>
<name>A0A975K4A7_9SPHN</name>
<dbReference type="KEGG" id="spph:KFK14_16150"/>
<evidence type="ECO:0000259" key="3">
    <source>
        <dbReference type="Pfam" id="PF00156"/>
    </source>
</evidence>
<dbReference type="RefSeq" id="WP_212608366.1">
    <property type="nucleotide sequence ID" value="NZ_CP073910.1"/>
</dbReference>